<dbReference type="EMBL" id="BSYR01000016">
    <property type="protein sequence ID" value="GMI78380.1"/>
    <property type="molecule type" value="Genomic_DNA"/>
</dbReference>
<proteinExistence type="predicted"/>
<dbReference type="OrthoDB" id="1000516at2759"/>
<keyword evidence="2" id="KW-1185">Reference proteome</keyword>
<comment type="caution">
    <text evidence="1">The sequence shown here is derived from an EMBL/GenBank/DDBJ whole genome shotgun (WGS) entry which is preliminary data.</text>
</comment>
<protein>
    <submittedName>
        <fullName evidence="1">Uncharacterized protein</fullName>
    </submittedName>
</protein>
<dbReference type="AlphaFoldDB" id="A0A9W7LX99"/>
<organism evidence="1 2">
    <name type="scientific">Hibiscus trionum</name>
    <name type="common">Flower of an hour</name>
    <dbReference type="NCBI Taxonomy" id="183268"/>
    <lineage>
        <taxon>Eukaryota</taxon>
        <taxon>Viridiplantae</taxon>
        <taxon>Streptophyta</taxon>
        <taxon>Embryophyta</taxon>
        <taxon>Tracheophyta</taxon>
        <taxon>Spermatophyta</taxon>
        <taxon>Magnoliopsida</taxon>
        <taxon>eudicotyledons</taxon>
        <taxon>Gunneridae</taxon>
        <taxon>Pentapetalae</taxon>
        <taxon>rosids</taxon>
        <taxon>malvids</taxon>
        <taxon>Malvales</taxon>
        <taxon>Malvaceae</taxon>
        <taxon>Malvoideae</taxon>
        <taxon>Hibiscus</taxon>
    </lineage>
</organism>
<name>A0A9W7LX99_HIBTR</name>
<accession>A0A9W7LX99</accession>
<reference evidence="1" key="1">
    <citation type="submission" date="2023-05" db="EMBL/GenBank/DDBJ databases">
        <title>Genome and transcriptome analyses reveal genes involved in the formation of fine ridges on petal epidermal cells in Hibiscus trionum.</title>
        <authorList>
            <person name="Koshimizu S."/>
            <person name="Masuda S."/>
            <person name="Ishii T."/>
            <person name="Shirasu K."/>
            <person name="Hoshino A."/>
            <person name="Arita M."/>
        </authorList>
    </citation>
    <scope>NUCLEOTIDE SEQUENCE</scope>
    <source>
        <strain evidence="1">Hamamatsu line</strain>
    </source>
</reference>
<sequence length="109" mass="12955">MMKLLKEVKEKKIDKRRRTYEFLSQLREEEDEFIDDDSAMRQATRESLQSQHEWHRKEEFRRSMGGWGNVFKEGRSSSHGSVRGCRGERSISSESEFTLRGTILELVKK</sequence>
<evidence type="ECO:0000313" key="2">
    <source>
        <dbReference type="Proteomes" id="UP001165190"/>
    </source>
</evidence>
<evidence type="ECO:0000313" key="1">
    <source>
        <dbReference type="EMBL" id="GMI78380.1"/>
    </source>
</evidence>
<dbReference type="Proteomes" id="UP001165190">
    <property type="component" value="Unassembled WGS sequence"/>
</dbReference>
<gene>
    <name evidence="1" type="ORF">HRI_001507300</name>
</gene>